<organism evidence="1 2">
    <name type="scientific">Rangifer tarandus platyrhynchus</name>
    <name type="common">Svalbard reindeer</name>
    <dbReference type="NCBI Taxonomy" id="3082113"/>
    <lineage>
        <taxon>Eukaryota</taxon>
        <taxon>Metazoa</taxon>
        <taxon>Chordata</taxon>
        <taxon>Craniata</taxon>
        <taxon>Vertebrata</taxon>
        <taxon>Euteleostomi</taxon>
        <taxon>Mammalia</taxon>
        <taxon>Eutheria</taxon>
        <taxon>Laurasiatheria</taxon>
        <taxon>Artiodactyla</taxon>
        <taxon>Ruminantia</taxon>
        <taxon>Pecora</taxon>
        <taxon>Cervidae</taxon>
        <taxon>Odocoileinae</taxon>
        <taxon>Rangifer</taxon>
    </lineage>
</organism>
<gene>
    <name evidence="1" type="ORF">MRATA1EN3_LOCUS9038</name>
</gene>
<proteinExistence type="predicted"/>
<dbReference type="EMBL" id="OX596101">
    <property type="protein sequence ID" value="CAI9697825.1"/>
    <property type="molecule type" value="Genomic_DNA"/>
</dbReference>
<evidence type="ECO:0000313" key="1">
    <source>
        <dbReference type="EMBL" id="CAI9697825.1"/>
    </source>
</evidence>
<accession>A0ACB0EB27</accession>
<dbReference type="Proteomes" id="UP001162501">
    <property type="component" value="Chromosome 17"/>
</dbReference>
<protein>
    <submittedName>
        <fullName evidence="1">Uncharacterized protein</fullName>
    </submittedName>
</protein>
<sequence length="491" mass="52773">MPQPGGGRSLTPAPKCSRPFLSLTNQGGHRRVPLHPWGSCGLSDPQRDCTRGQGFEEDVEGGDRLAAASVPRTADPEQVLPGRGDLRGSADSSDHQMGVQTAVWLASSQWRLGMLRGTLQGPERPPPQQRTGQQPPNKPRLEPRSSNGPGTPEFLPGYLKVRTRFLTQRRCRRRKNYISQDASRRRQVLDYISHNARTRVFARDRARAGTSPPHPTPGRRRCAEGQSQRAEGGGARAALPWKPERPSGNGAPAAQKWAGREEGPEPELRANQTRCVSLTTGRASPSFPAPCGRAGSELATRRRASGGRGPGASRGSLLCLTRNGDAQDGPKTEAGPGAARTPGSVIARGHTSCPREGPAVSAQESQVTFLDKQVTDEPLNKGGDNSWDERGSLHPTAVLRGREWGLNSREPDPVAAPGGLRAAFDPAGNYGHSGRREAHSFARARAAGRKRVRWRGNVRPRSGTAWPAGQGEAGGRSRWPRRGLPGAPPRP</sequence>
<reference evidence="1" key="1">
    <citation type="submission" date="2023-05" db="EMBL/GenBank/DDBJ databases">
        <authorList>
            <consortium name="ELIXIR-Norway"/>
        </authorList>
    </citation>
    <scope>NUCLEOTIDE SEQUENCE</scope>
</reference>
<name>A0ACB0EB27_RANTA</name>
<evidence type="ECO:0000313" key="2">
    <source>
        <dbReference type="Proteomes" id="UP001162501"/>
    </source>
</evidence>